<comment type="caution">
    <text evidence="1">The sequence shown here is derived from an EMBL/GenBank/DDBJ whole genome shotgun (WGS) entry which is preliminary data.</text>
</comment>
<gene>
    <name evidence="1" type="ORF">FEM48_Zijuj09G0194300</name>
</gene>
<evidence type="ECO:0000313" key="2">
    <source>
        <dbReference type="Proteomes" id="UP000813462"/>
    </source>
</evidence>
<organism evidence="1 2">
    <name type="scientific">Ziziphus jujuba var. spinosa</name>
    <dbReference type="NCBI Taxonomy" id="714518"/>
    <lineage>
        <taxon>Eukaryota</taxon>
        <taxon>Viridiplantae</taxon>
        <taxon>Streptophyta</taxon>
        <taxon>Embryophyta</taxon>
        <taxon>Tracheophyta</taxon>
        <taxon>Spermatophyta</taxon>
        <taxon>Magnoliopsida</taxon>
        <taxon>eudicotyledons</taxon>
        <taxon>Gunneridae</taxon>
        <taxon>Pentapetalae</taxon>
        <taxon>rosids</taxon>
        <taxon>fabids</taxon>
        <taxon>Rosales</taxon>
        <taxon>Rhamnaceae</taxon>
        <taxon>Paliureae</taxon>
        <taxon>Ziziphus</taxon>
    </lineage>
</organism>
<dbReference type="GO" id="GO:0033396">
    <property type="term" value="P:beta-alanine biosynthetic process via 3-ureidopropionate"/>
    <property type="evidence" value="ECO:0007669"/>
    <property type="project" value="TreeGrafter"/>
</dbReference>
<accession>A0A978UUV8</accession>
<dbReference type="EMBL" id="JAEACU010000009">
    <property type="protein sequence ID" value="KAH7518658.1"/>
    <property type="molecule type" value="Genomic_DNA"/>
</dbReference>
<protein>
    <recommendedName>
        <fullName evidence="3">Endonuclease/exonuclease/phosphatase domain-containing protein</fullName>
    </recommendedName>
</protein>
<proteinExistence type="predicted"/>
<dbReference type="PANTHER" id="PTHR43674:SF2">
    <property type="entry name" value="BETA-UREIDOPROPIONASE"/>
    <property type="match status" value="1"/>
</dbReference>
<dbReference type="PANTHER" id="PTHR43674">
    <property type="entry name" value="NITRILASE C965.09-RELATED"/>
    <property type="match status" value="1"/>
</dbReference>
<name>A0A978UUV8_ZIZJJ</name>
<evidence type="ECO:0000313" key="1">
    <source>
        <dbReference type="EMBL" id="KAH7518658.1"/>
    </source>
</evidence>
<dbReference type="GO" id="GO:0003837">
    <property type="term" value="F:beta-ureidopropionase activity"/>
    <property type="evidence" value="ECO:0007669"/>
    <property type="project" value="TreeGrafter"/>
</dbReference>
<dbReference type="Proteomes" id="UP000813462">
    <property type="component" value="Unassembled WGS sequence"/>
</dbReference>
<dbReference type="AlphaFoldDB" id="A0A978UUV8"/>
<reference evidence="1" key="1">
    <citation type="journal article" date="2021" name="Front. Plant Sci.">
        <title>Chromosome-Scale Genome Assembly for Chinese Sour Jujube and Insights Into Its Genome Evolution and Domestication Signature.</title>
        <authorList>
            <person name="Shen L.-Y."/>
            <person name="Luo H."/>
            <person name="Wang X.-L."/>
            <person name="Wang X.-M."/>
            <person name="Qiu X.-J."/>
            <person name="Liu H."/>
            <person name="Zhou S.-S."/>
            <person name="Jia K.-H."/>
            <person name="Nie S."/>
            <person name="Bao Y.-T."/>
            <person name="Zhang R.-G."/>
            <person name="Yun Q.-Z."/>
            <person name="Chai Y.-H."/>
            <person name="Lu J.-Y."/>
            <person name="Li Y."/>
            <person name="Zhao S.-W."/>
            <person name="Mao J.-F."/>
            <person name="Jia S.-G."/>
            <person name="Mao Y.-M."/>
        </authorList>
    </citation>
    <scope>NUCLEOTIDE SEQUENCE</scope>
    <source>
        <strain evidence="1">AT0</strain>
        <tissue evidence="1">Leaf</tissue>
    </source>
</reference>
<sequence length="158" mass="17453">MNVVNVHHLFSDERLLISCCYTFDDSELSLQTAAPFSDQKRAIYEKLKPIVDATGASGNHIPIVGDFNESTYYREGNAGHPVYETAYGNTADSFFNVTLLGRSTVLRQRYSQIRSLTGDGMPQHADIGHFYGSSQFSAPDSSCTLSLSHHRDGLLISD</sequence>
<dbReference type="InterPro" id="IPR050345">
    <property type="entry name" value="Aliph_Amidase/BUP"/>
</dbReference>
<evidence type="ECO:0008006" key="3">
    <source>
        <dbReference type="Google" id="ProtNLM"/>
    </source>
</evidence>